<sequence length="192" mass="21824">MQKLNRKEFLNSSVKFFAFIGLSGTIVPNLTGCNSEPKGAVNENLSFISLSQVSHELKIFKKMNSIRGYGTWDAGKVFLHCAQSIEYSIRGYPENKSTLFQNTIGKLVFLKFAFSKKMYHDLEAPIPGAVEIRTGTDWQESLSILQETVLKFRNYDGELKPHFAYGNLSKEEYDLAHAMHIANHFSFLTFHS</sequence>
<evidence type="ECO:0000313" key="2">
    <source>
        <dbReference type="Proteomes" id="UP000006329"/>
    </source>
</evidence>
<evidence type="ECO:0000313" key="1">
    <source>
        <dbReference type="EMBL" id="EKO35192.1"/>
    </source>
</evidence>
<dbReference type="GeneID" id="29739765"/>
<dbReference type="EMBL" id="AHON02000016">
    <property type="protein sequence ID" value="EKO35192.1"/>
    <property type="molecule type" value="Genomic_DNA"/>
</dbReference>
<organism evidence="1 2">
    <name type="scientific">Leptospira santarosai str. MOR084</name>
    <dbReference type="NCBI Taxonomy" id="1049984"/>
    <lineage>
        <taxon>Bacteria</taxon>
        <taxon>Pseudomonadati</taxon>
        <taxon>Spirochaetota</taxon>
        <taxon>Spirochaetia</taxon>
        <taxon>Leptospirales</taxon>
        <taxon>Leptospiraceae</taxon>
        <taxon>Leptospira</taxon>
    </lineage>
</organism>
<name>A0A0E2BJM6_9LEPT</name>
<dbReference type="AlphaFoldDB" id="A0A0E2BJM6"/>
<dbReference type="Proteomes" id="UP000006329">
    <property type="component" value="Unassembled WGS sequence"/>
</dbReference>
<gene>
    <name evidence="1" type="ORF">LEP1GSC179_2923</name>
</gene>
<dbReference type="RefSeq" id="WP_004463167.1">
    <property type="nucleotide sequence ID" value="NZ_AHON02000016.1"/>
</dbReference>
<dbReference type="Pfam" id="PF07606">
    <property type="entry name" value="DUF1569"/>
    <property type="match status" value="1"/>
</dbReference>
<keyword evidence="2" id="KW-1185">Reference proteome</keyword>
<comment type="caution">
    <text evidence="1">The sequence shown here is derived from an EMBL/GenBank/DDBJ whole genome shotgun (WGS) entry which is preliminary data.</text>
</comment>
<accession>A0A0E2BJM6</accession>
<reference evidence="1" key="1">
    <citation type="submission" date="2012-10" db="EMBL/GenBank/DDBJ databases">
        <authorList>
            <person name="Harkins D.M."/>
            <person name="Durkin A.S."/>
            <person name="Brinkac L.M."/>
            <person name="Haft D.H."/>
            <person name="Selengut J.D."/>
            <person name="Sanka R."/>
            <person name="DePew J."/>
            <person name="Purushe J."/>
            <person name="Matthias M.A."/>
            <person name="Vinetz J.M."/>
            <person name="Sutton G.G."/>
            <person name="Nierman W.C."/>
            <person name="Fouts D.E."/>
        </authorList>
    </citation>
    <scope>NUCLEOTIDE SEQUENCE [LARGE SCALE GENOMIC DNA]</scope>
    <source>
        <strain evidence="1">MOR084</strain>
    </source>
</reference>
<proteinExistence type="predicted"/>
<protein>
    <submittedName>
        <fullName evidence="1">PF07606 family protein</fullName>
    </submittedName>
</protein>
<dbReference type="InterPro" id="IPR011463">
    <property type="entry name" value="DUF1569"/>
</dbReference>